<reference evidence="1" key="1">
    <citation type="submission" date="2020-07" db="EMBL/GenBank/DDBJ databases">
        <authorList>
            <person name="Lin J."/>
        </authorList>
    </citation>
    <scope>NUCLEOTIDE SEQUENCE</scope>
</reference>
<sequence length="101" mass="11390">MSSAASPELHPRPDLHPSALTPPEFYQTRAFLNLLRLFVFITPLCLFPLRSFSSSPLCLSANAYGADFLSSINLLDRRRRVNLLIFGKLFSQASSRFVVIF</sequence>
<proteinExistence type="predicted"/>
<name>A0A6V7PLZ9_ANACO</name>
<gene>
    <name evidence="1" type="ORF">CB5_LOCUS14797</name>
</gene>
<organism evidence="1">
    <name type="scientific">Ananas comosus var. bracteatus</name>
    <name type="common">red pineapple</name>
    <dbReference type="NCBI Taxonomy" id="296719"/>
    <lineage>
        <taxon>Eukaryota</taxon>
        <taxon>Viridiplantae</taxon>
        <taxon>Streptophyta</taxon>
        <taxon>Embryophyta</taxon>
        <taxon>Tracheophyta</taxon>
        <taxon>Spermatophyta</taxon>
        <taxon>Magnoliopsida</taxon>
        <taxon>Liliopsida</taxon>
        <taxon>Poales</taxon>
        <taxon>Bromeliaceae</taxon>
        <taxon>Bromelioideae</taxon>
        <taxon>Ananas</taxon>
    </lineage>
</organism>
<accession>A0A6V7PLZ9</accession>
<dbReference type="AlphaFoldDB" id="A0A6V7PLZ9"/>
<protein>
    <submittedName>
        <fullName evidence="1">Uncharacterized protein</fullName>
    </submittedName>
</protein>
<dbReference type="EMBL" id="LR862149">
    <property type="protein sequence ID" value="CAD1831586.1"/>
    <property type="molecule type" value="Genomic_DNA"/>
</dbReference>
<evidence type="ECO:0000313" key="1">
    <source>
        <dbReference type="EMBL" id="CAD1831586.1"/>
    </source>
</evidence>